<reference evidence="15 16" key="1">
    <citation type="submission" date="2016-04" db="EMBL/GenBank/DDBJ databases">
        <title>The genome of Intoshia linei affirms orthonectids as highly simplified spiralians.</title>
        <authorList>
            <person name="Mikhailov K.V."/>
            <person name="Slusarev G.S."/>
            <person name="Nikitin M.A."/>
            <person name="Logacheva M.D."/>
            <person name="Penin A."/>
            <person name="Aleoshin V."/>
            <person name="Panchin Y.V."/>
        </authorList>
    </citation>
    <scope>NUCLEOTIDE SEQUENCE [LARGE SCALE GENOMIC DNA]</scope>
    <source>
        <strain evidence="15">Intl2013</strain>
        <tissue evidence="15">Whole animal</tissue>
    </source>
</reference>
<evidence type="ECO:0000313" key="15">
    <source>
        <dbReference type="EMBL" id="OAF65073.1"/>
    </source>
</evidence>
<gene>
    <name evidence="15" type="ORF">A3Q56_07099</name>
</gene>
<comment type="caution">
    <text evidence="15">The sequence shown here is derived from an EMBL/GenBank/DDBJ whole genome shotgun (WGS) entry which is preliminary data.</text>
</comment>
<evidence type="ECO:0000256" key="5">
    <source>
        <dbReference type="ARBA" id="ARBA00022516"/>
    </source>
</evidence>
<comment type="function">
    <text evidence="14">Catalyzes the third of the four reactions of the long-chain fatty acids elongation cycle. This endoplasmic reticulum-bound enzymatic process, allows the addition of two carbons to the chain of long- and very long-chain fatty acids/VLCFAs per cycle. This enzyme catalyzes the dehydration of the 3-hydroxyacyl-CoA intermediate into trans-2,3-enoyl-CoA, within each cycle of fatty acid elongation. Thereby, it participates to the production of VLCFAs of different chain lengths that are involved in multiple biological processes as precursors of membrane lipids and lipid mediators.</text>
</comment>
<keyword evidence="11 14" id="KW-0275">Fatty acid biosynthesis</keyword>
<dbReference type="AlphaFoldDB" id="A0A177AUL1"/>
<keyword evidence="12 14" id="KW-0456">Lyase</keyword>
<dbReference type="Proteomes" id="UP000078046">
    <property type="component" value="Unassembled WGS sequence"/>
</dbReference>
<evidence type="ECO:0000256" key="14">
    <source>
        <dbReference type="RuleBase" id="RU363109"/>
    </source>
</evidence>
<comment type="similarity">
    <text evidence="3 14">Belongs to the very long-chain fatty acids dehydratase HACD family.</text>
</comment>
<dbReference type="EMBL" id="LWCA01001461">
    <property type="protein sequence ID" value="OAF65073.1"/>
    <property type="molecule type" value="Genomic_DNA"/>
</dbReference>
<keyword evidence="6 14" id="KW-0812">Transmembrane</keyword>
<keyword evidence="7 14" id="KW-0276">Fatty acid metabolism</keyword>
<comment type="pathway">
    <text evidence="2 14">Lipid metabolism; fatty acid biosynthesis.</text>
</comment>
<evidence type="ECO:0000256" key="12">
    <source>
        <dbReference type="ARBA" id="ARBA00023239"/>
    </source>
</evidence>
<evidence type="ECO:0000313" key="16">
    <source>
        <dbReference type="Proteomes" id="UP000078046"/>
    </source>
</evidence>
<dbReference type="GO" id="GO:0042761">
    <property type="term" value="P:very long-chain fatty acid biosynthetic process"/>
    <property type="evidence" value="ECO:0007669"/>
    <property type="project" value="TreeGrafter"/>
</dbReference>
<dbReference type="PANTHER" id="PTHR11035:SF3">
    <property type="entry name" value="VERY-LONG-CHAIN (3R)-3-HYDROXYACYL-COA DEHYDRATASE"/>
    <property type="match status" value="1"/>
</dbReference>
<dbReference type="SUPFAM" id="SSF49899">
    <property type="entry name" value="Concanavalin A-like lectins/glucanases"/>
    <property type="match status" value="1"/>
</dbReference>
<evidence type="ECO:0000256" key="7">
    <source>
        <dbReference type="ARBA" id="ARBA00022832"/>
    </source>
</evidence>
<dbReference type="GO" id="GO:0005789">
    <property type="term" value="C:endoplasmic reticulum membrane"/>
    <property type="evidence" value="ECO:0007669"/>
    <property type="project" value="UniProtKB-SubCell"/>
</dbReference>
<evidence type="ECO:0000256" key="2">
    <source>
        <dbReference type="ARBA" id="ARBA00005194"/>
    </source>
</evidence>
<keyword evidence="9 14" id="KW-0443">Lipid metabolism</keyword>
<dbReference type="OrthoDB" id="46988at2759"/>
<evidence type="ECO:0000256" key="1">
    <source>
        <dbReference type="ARBA" id="ARBA00004141"/>
    </source>
</evidence>
<name>A0A177AUL1_9BILA</name>
<sequence>MDDETYITGNDYAKFSSQGYSGTNNLSLYSTNVPQFRPIENAHSIIKREIFKNKFNPKNADELEEKIHSVLKNRDTLLKCITLGIYLYTLIFQSLSEVPINTFKFLAFFQTLAVMEIFHILFGLIKSSVFRTIPQYSSRVFILWFCGYIHMSTQSPSNTCVYTMAWSLSEIIRYSHYAGKLSNNEFKFIGVLRYSAFIVLYPVGVASELVASWLAMQKVRSKMLLSYNYDIQYAIYFQIIVWIISLHILYQYLLGERKKYYFSCSFERSVCGLINTHYNQSWMGILQPYKNEPHKAYHGKWFLASNKPAILESENFNFDNMICVDFYMYNKSPESLLSIYRNNSKIERLFDVKGSLYKKWTRVQLQIHIKKFDSVNCLNLIIYS</sequence>
<dbReference type="InterPro" id="IPR007482">
    <property type="entry name" value="Tyr_Pase-like_PTPLA"/>
</dbReference>
<dbReference type="Gene3D" id="2.60.120.200">
    <property type="match status" value="1"/>
</dbReference>
<keyword evidence="16" id="KW-1185">Reference proteome</keyword>
<dbReference type="UniPathway" id="UPA00094"/>
<evidence type="ECO:0000256" key="3">
    <source>
        <dbReference type="ARBA" id="ARBA00007811"/>
    </source>
</evidence>
<dbReference type="GO" id="GO:0030497">
    <property type="term" value="P:fatty acid elongation"/>
    <property type="evidence" value="ECO:0007669"/>
    <property type="project" value="TreeGrafter"/>
</dbReference>
<feature type="transmembrane region" description="Helical" evidence="14">
    <location>
        <begin position="191"/>
        <end position="215"/>
    </location>
</feature>
<dbReference type="GO" id="GO:0030148">
    <property type="term" value="P:sphingolipid biosynthetic process"/>
    <property type="evidence" value="ECO:0007669"/>
    <property type="project" value="TreeGrafter"/>
</dbReference>
<dbReference type="PANTHER" id="PTHR11035">
    <property type="entry name" value="VERY-LONG-CHAIN (3R)-3-HYDROXYACYL-COA DEHYDRATASE"/>
    <property type="match status" value="1"/>
</dbReference>
<dbReference type="InterPro" id="IPR013320">
    <property type="entry name" value="ConA-like_dom_sf"/>
</dbReference>
<dbReference type="GO" id="GO:0102158">
    <property type="term" value="F:very-long-chain (3R)-3-hydroxyacyl-CoA dehydratase activity"/>
    <property type="evidence" value="ECO:0007669"/>
    <property type="project" value="UniProtKB-EC"/>
</dbReference>
<dbReference type="Pfam" id="PF04387">
    <property type="entry name" value="PTPLA"/>
    <property type="match status" value="1"/>
</dbReference>
<comment type="catalytic activity">
    <reaction evidence="13 14">
        <text>a very-long-chain (3R)-3-hydroxyacyl-CoA = a very-long-chain (2E)-enoyl-CoA + H2O</text>
        <dbReference type="Rhea" id="RHEA:45812"/>
        <dbReference type="ChEBI" id="CHEBI:15377"/>
        <dbReference type="ChEBI" id="CHEBI:83728"/>
        <dbReference type="ChEBI" id="CHEBI:85440"/>
        <dbReference type="EC" id="4.2.1.134"/>
    </reaction>
</comment>
<feature type="transmembrane region" description="Helical" evidence="14">
    <location>
        <begin position="235"/>
        <end position="253"/>
    </location>
</feature>
<proteinExistence type="inferred from homology"/>
<accession>A0A177AUL1</accession>
<comment type="subcellular location">
    <subcellularLocation>
        <location evidence="14">Endoplasmic reticulum membrane</location>
        <topology evidence="14">Multi-pass membrane protein</topology>
    </subcellularLocation>
    <subcellularLocation>
        <location evidence="1">Membrane</location>
        <topology evidence="1">Multi-pass membrane protein</topology>
    </subcellularLocation>
</comment>
<evidence type="ECO:0000256" key="9">
    <source>
        <dbReference type="ARBA" id="ARBA00023098"/>
    </source>
</evidence>
<feature type="transmembrane region" description="Helical" evidence="14">
    <location>
        <begin position="76"/>
        <end position="95"/>
    </location>
</feature>
<feature type="transmembrane region" description="Helical" evidence="14">
    <location>
        <begin position="107"/>
        <end position="125"/>
    </location>
</feature>
<comment type="caution">
    <text evidence="14">Lacks conserved residue(s) required for the propagation of feature annotation.</text>
</comment>
<protein>
    <recommendedName>
        <fullName evidence="4 14">Very-long-chain (3R)-3-hydroxyacyl-CoA dehydratase</fullName>
        <ecNumber evidence="4 14">4.2.1.134</ecNumber>
    </recommendedName>
</protein>
<keyword evidence="5 14" id="KW-0444">Lipid biosynthesis</keyword>
<evidence type="ECO:0000256" key="4">
    <source>
        <dbReference type="ARBA" id="ARBA00013122"/>
    </source>
</evidence>
<keyword evidence="8 14" id="KW-1133">Transmembrane helix</keyword>
<keyword evidence="14" id="KW-0256">Endoplasmic reticulum</keyword>
<evidence type="ECO:0000256" key="8">
    <source>
        <dbReference type="ARBA" id="ARBA00022989"/>
    </source>
</evidence>
<evidence type="ECO:0000256" key="10">
    <source>
        <dbReference type="ARBA" id="ARBA00023136"/>
    </source>
</evidence>
<dbReference type="EC" id="4.2.1.134" evidence="4 14"/>
<evidence type="ECO:0000256" key="13">
    <source>
        <dbReference type="ARBA" id="ARBA00036671"/>
    </source>
</evidence>
<evidence type="ECO:0000256" key="6">
    <source>
        <dbReference type="ARBA" id="ARBA00022692"/>
    </source>
</evidence>
<keyword evidence="10 14" id="KW-0472">Membrane</keyword>
<organism evidence="15 16">
    <name type="scientific">Intoshia linei</name>
    <dbReference type="NCBI Taxonomy" id="1819745"/>
    <lineage>
        <taxon>Eukaryota</taxon>
        <taxon>Metazoa</taxon>
        <taxon>Spiralia</taxon>
        <taxon>Lophotrochozoa</taxon>
        <taxon>Mesozoa</taxon>
        <taxon>Orthonectida</taxon>
        <taxon>Rhopaluridae</taxon>
        <taxon>Intoshia</taxon>
    </lineage>
</organism>
<evidence type="ECO:0000256" key="11">
    <source>
        <dbReference type="ARBA" id="ARBA00023160"/>
    </source>
</evidence>